<dbReference type="AlphaFoldDB" id="A0A846ZFC9"/>
<dbReference type="InterPro" id="IPR016181">
    <property type="entry name" value="Acyl_CoA_acyltransferase"/>
</dbReference>
<gene>
    <name evidence="1" type="ORF">HF966_06720</name>
</gene>
<organism evidence="1 2">
    <name type="scientific">Leuconostoc holzapfelii</name>
    <dbReference type="NCBI Taxonomy" id="434464"/>
    <lineage>
        <taxon>Bacteria</taxon>
        <taxon>Bacillati</taxon>
        <taxon>Bacillota</taxon>
        <taxon>Bacilli</taxon>
        <taxon>Lactobacillales</taxon>
        <taxon>Lactobacillaceae</taxon>
        <taxon>Leuconostoc</taxon>
    </lineage>
</organism>
<reference evidence="1 2" key="1">
    <citation type="submission" date="2020-04" db="EMBL/GenBank/DDBJ databases">
        <title>MicrobeNet Type strains.</title>
        <authorList>
            <person name="Nicholson A.C."/>
        </authorList>
    </citation>
    <scope>NUCLEOTIDE SEQUENCE [LARGE SCALE GENOMIC DNA]</scope>
    <source>
        <strain evidence="1 2">CCUG 54536</strain>
    </source>
</reference>
<dbReference type="SUPFAM" id="SSF55729">
    <property type="entry name" value="Acyl-CoA N-acyltransferases (Nat)"/>
    <property type="match status" value="1"/>
</dbReference>
<evidence type="ECO:0008006" key="3">
    <source>
        <dbReference type="Google" id="ProtNLM"/>
    </source>
</evidence>
<name>A0A846ZFC9_9LACO</name>
<dbReference type="EMBL" id="JAAXPO010000007">
    <property type="protein sequence ID" value="NKZ18864.1"/>
    <property type="molecule type" value="Genomic_DNA"/>
</dbReference>
<accession>A0A846ZFC9</accession>
<sequence>MPELITNKYQPQFAQITQVDDLDVPTLWAMQAEARHDQQGLMAYVSHPETRGFLADHGFQSVSQTYFAQLNIRDFSGEPVVPVVDLEADLKAELVMLLRDHYERTHRFNPPIPNIDYAKWLFGDDNFDATHSIVRLTKQHIVAAILIFQTDNHLALKWTFGDDVATLQALWRDLLGILPIGSRLLATFDTTDVLAMSVYEHFHWHQTAPAQTLMMWPRAANNLRIQ</sequence>
<dbReference type="Proteomes" id="UP000590460">
    <property type="component" value="Unassembled WGS sequence"/>
</dbReference>
<evidence type="ECO:0000313" key="1">
    <source>
        <dbReference type="EMBL" id="NKZ18864.1"/>
    </source>
</evidence>
<comment type="caution">
    <text evidence="1">The sequence shown here is derived from an EMBL/GenBank/DDBJ whole genome shotgun (WGS) entry which is preliminary data.</text>
</comment>
<dbReference type="RefSeq" id="WP_168677332.1">
    <property type="nucleotide sequence ID" value="NZ_BPKV01000008.1"/>
</dbReference>
<protein>
    <recommendedName>
        <fullName evidence="3">N-acetyltransferase domain-containing protein</fullName>
    </recommendedName>
</protein>
<evidence type="ECO:0000313" key="2">
    <source>
        <dbReference type="Proteomes" id="UP000590460"/>
    </source>
</evidence>
<proteinExistence type="predicted"/>